<evidence type="ECO:0008006" key="3">
    <source>
        <dbReference type="Google" id="ProtNLM"/>
    </source>
</evidence>
<feature type="non-terminal residue" evidence="1">
    <location>
        <position position="249"/>
    </location>
</feature>
<reference evidence="2" key="1">
    <citation type="journal article" date="2018" name="Nat. Microbiol.">
        <title>Leveraging single-cell genomics to expand the fungal tree of life.</title>
        <authorList>
            <person name="Ahrendt S.R."/>
            <person name="Quandt C.A."/>
            <person name="Ciobanu D."/>
            <person name="Clum A."/>
            <person name="Salamov A."/>
            <person name="Andreopoulos B."/>
            <person name="Cheng J.F."/>
            <person name="Woyke T."/>
            <person name="Pelin A."/>
            <person name="Henrissat B."/>
            <person name="Reynolds N.K."/>
            <person name="Benny G.L."/>
            <person name="Smith M.E."/>
            <person name="James T.Y."/>
            <person name="Grigoriev I.V."/>
        </authorList>
    </citation>
    <scope>NUCLEOTIDE SEQUENCE [LARGE SCALE GENOMIC DNA]</scope>
    <source>
        <strain evidence="2">Benny S71-1</strain>
    </source>
</reference>
<name>A0A4V1J1S6_9FUNG</name>
<dbReference type="InterPro" id="IPR014752">
    <property type="entry name" value="Arrestin-like_C"/>
</dbReference>
<accession>A0A4V1J1S6</accession>
<dbReference type="Proteomes" id="UP000278143">
    <property type="component" value="Unassembled WGS sequence"/>
</dbReference>
<dbReference type="AlphaFoldDB" id="A0A4V1J1S6"/>
<dbReference type="OrthoDB" id="298939at2759"/>
<keyword evidence="2" id="KW-1185">Reference proteome</keyword>
<gene>
    <name evidence="1" type="ORF">SYNPS1DRAFT_22070</name>
</gene>
<evidence type="ECO:0000313" key="1">
    <source>
        <dbReference type="EMBL" id="RKP26089.1"/>
    </source>
</evidence>
<sequence>MSPLPDIRLAAPLSPAANTRPVSPPLPPGSELADINAFRPAASVSARCSKLKLRLFLDSNVFIAGGNIYGRMELTSATSRSLLLGEIAVELTGYEERANAARHHDEALDAEEGVLPRCARLGRCGHIDHGRPIHAGIEGKGHFWLARKGKTTFPFAFRVPADAPSSAVFQTVASLRYVVTGVVQIFYGGQEDTVFRSKEAYVIESFEGRRLSSLLLDVRGGTPVEATNTRRLFFGGPGALQLTAQLEQT</sequence>
<dbReference type="EMBL" id="KZ989518">
    <property type="protein sequence ID" value="RKP26089.1"/>
    <property type="molecule type" value="Genomic_DNA"/>
</dbReference>
<dbReference type="Gene3D" id="2.60.40.640">
    <property type="match status" value="1"/>
</dbReference>
<organism evidence="1 2">
    <name type="scientific">Syncephalis pseudoplumigaleata</name>
    <dbReference type="NCBI Taxonomy" id="1712513"/>
    <lineage>
        <taxon>Eukaryota</taxon>
        <taxon>Fungi</taxon>
        <taxon>Fungi incertae sedis</taxon>
        <taxon>Zoopagomycota</taxon>
        <taxon>Zoopagomycotina</taxon>
        <taxon>Zoopagomycetes</taxon>
        <taxon>Zoopagales</taxon>
        <taxon>Piptocephalidaceae</taxon>
        <taxon>Syncephalis</taxon>
    </lineage>
</organism>
<proteinExistence type="predicted"/>
<evidence type="ECO:0000313" key="2">
    <source>
        <dbReference type="Proteomes" id="UP000278143"/>
    </source>
</evidence>
<protein>
    <recommendedName>
        <fullName evidence="3">Arrestin-like N-terminal domain-containing protein</fullName>
    </recommendedName>
</protein>